<accession>A0A4R6WRX1</accession>
<keyword evidence="2" id="KW-1185">Reference proteome</keyword>
<dbReference type="SUPFAM" id="SSF51182">
    <property type="entry name" value="RmlC-like cupins"/>
    <property type="match status" value="1"/>
</dbReference>
<dbReference type="Gene3D" id="2.60.120.10">
    <property type="entry name" value="Jelly Rolls"/>
    <property type="match status" value="1"/>
</dbReference>
<evidence type="ECO:0000313" key="2">
    <source>
        <dbReference type="Proteomes" id="UP000295783"/>
    </source>
</evidence>
<dbReference type="EMBL" id="SNYW01000009">
    <property type="protein sequence ID" value="TDQ81547.1"/>
    <property type="molecule type" value="Genomic_DNA"/>
</dbReference>
<evidence type="ECO:0000313" key="1">
    <source>
        <dbReference type="EMBL" id="TDQ81547.1"/>
    </source>
</evidence>
<sequence length="220" mass="23846">MTAAMPVCSHLVMTMRPPELQHLTDRLEVALDARLETGPARDLASVVFAALRRPATAGDSMPQRLPVCDQFDRALDRVCSQGGSLAELGLALKSVDPVLSWERRPTATPGDGGFYDGHANATIVGPQGIERRDDVWIGVSLMAPHVTYPEHHHPPAEIYIALSPGAWRHGGSDWFTPGIGGLIYNVADTPHAMRAGPEPLLAIWCLWTGKSQVWPRTAPP</sequence>
<reference evidence="1 2" key="1">
    <citation type="submission" date="2019-03" db="EMBL/GenBank/DDBJ databases">
        <title>Genomic Encyclopedia of Type Strains, Phase III (KMG-III): the genomes of soil and plant-associated and newly described type strains.</title>
        <authorList>
            <person name="Whitman W."/>
        </authorList>
    </citation>
    <scope>NUCLEOTIDE SEQUENCE [LARGE SCALE GENOMIC DNA]</scope>
    <source>
        <strain evidence="1 2">CGMCC 1.7660</strain>
    </source>
</reference>
<name>A0A4R6WRX1_9PROT</name>
<gene>
    <name evidence="1" type="ORF">A8950_2616</name>
</gene>
<keyword evidence="1" id="KW-0456">Lyase</keyword>
<protein>
    <submittedName>
        <fullName evidence="1">Dimethlysulfoniopropionate lyase</fullName>
    </submittedName>
</protein>
<proteinExistence type="predicted"/>
<dbReference type="Proteomes" id="UP000295783">
    <property type="component" value="Unassembled WGS sequence"/>
</dbReference>
<dbReference type="InterPro" id="IPR031723">
    <property type="entry name" value="DMSP_lyase"/>
</dbReference>
<dbReference type="InterPro" id="IPR014710">
    <property type="entry name" value="RmlC-like_jellyroll"/>
</dbReference>
<dbReference type="InterPro" id="IPR011051">
    <property type="entry name" value="RmlC_Cupin_sf"/>
</dbReference>
<dbReference type="AlphaFoldDB" id="A0A4R6WRX1"/>
<dbReference type="GO" id="GO:0047869">
    <property type="term" value="F:dimethylpropiothetin dethiomethylase activity"/>
    <property type="evidence" value="ECO:0007669"/>
    <property type="project" value="InterPro"/>
</dbReference>
<comment type="caution">
    <text evidence="1">The sequence shown here is derived from an EMBL/GenBank/DDBJ whole genome shotgun (WGS) entry which is preliminary data.</text>
</comment>
<dbReference type="Pfam" id="PF16867">
    <property type="entry name" value="DMSP_lyase"/>
    <property type="match status" value="1"/>
</dbReference>
<organism evidence="1 2">
    <name type="scientific">Dongia mobilis</name>
    <dbReference type="NCBI Taxonomy" id="578943"/>
    <lineage>
        <taxon>Bacteria</taxon>
        <taxon>Pseudomonadati</taxon>
        <taxon>Pseudomonadota</taxon>
        <taxon>Alphaproteobacteria</taxon>
        <taxon>Rhodospirillales</taxon>
        <taxon>Dongiaceae</taxon>
        <taxon>Dongia</taxon>
    </lineage>
</organism>